<dbReference type="Proteomes" id="UP000261540">
    <property type="component" value="Unplaced"/>
</dbReference>
<feature type="domain" description="Ig-like" evidence="7">
    <location>
        <begin position="92"/>
        <end position="168"/>
    </location>
</feature>
<protein>
    <recommendedName>
        <fullName evidence="7">Ig-like domain-containing protein</fullName>
    </recommendedName>
</protein>
<proteinExistence type="predicted"/>
<dbReference type="Gene3D" id="2.60.40.10">
    <property type="entry name" value="Immunoglobulins"/>
    <property type="match status" value="2"/>
</dbReference>
<keyword evidence="3" id="KW-0597">Phosphoprotein</keyword>
<evidence type="ECO:0000313" key="9">
    <source>
        <dbReference type="Proteomes" id="UP000261540"/>
    </source>
</evidence>
<accession>A0A3B3Q2K2</accession>
<evidence type="ECO:0000256" key="2">
    <source>
        <dbReference type="ARBA" id="ARBA00022490"/>
    </source>
</evidence>
<evidence type="ECO:0000256" key="3">
    <source>
        <dbReference type="ARBA" id="ARBA00022553"/>
    </source>
</evidence>
<evidence type="ECO:0000256" key="4">
    <source>
        <dbReference type="ARBA" id="ARBA00022737"/>
    </source>
</evidence>
<dbReference type="AlphaFoldDB" id="A0A3B3Q2K2"/>
<dbReference type="PROSITE" id="PS50835">
    <property type="entry name" value="IG_LIKE"/>
    <property type="match status" value="2"/>
</dbReference>
<feature type="domain" description="Ig-like" evidence="7">
    <location>
        <begin position="7"/>
        <end position="76"/>
    </location>
</feature>
<keyword evidence="4" id="KW-0677">Repeat</keyword>
<dbReference type="InterPro" id="IPR013783">
    <property type="entry name" value="Ig-like_fold"/>
</dbReference>
<dbReference type="STRING" id="1676925.ENSPKIP00000000403"/>
<organism evidence="8 9">
    <name type="scientific">Paramormyrops kingsleyae</name>
    <dbReference type="NCBI Taxonomy" id="1676925"/>
    <lineage>
        <taxon>Eukaryota</taxon>
        <taxon>Metazoa</taxon>
        <taxon>Chordata</taxon>
        <taxon>Craniata</taxon>
        <taxon>Vertebrata</taxon>
        <taxon>Euteleostomi</taxon>
        <taxon>Actinopterygii</taxon>
        <taxon>Neopterygii</taxon>
        <taxon>Teleostei</taxon>
        <taxon>Osteoglossocephala</taxon>
        <taxon>Osteoglossomorpha</taxon>
        <taxon>Osteoglossiformes</taxon>
        <taxon>Mormyridae</taxon>
        <taxon>Paramormyrops</taxon>
    </lineage>
</organism>
<dbReference type="InterPro" id="IPR003598">
    <property type="entry name" value="Ig_sub2"/>
</dbReference>
<dbReference type="GO" id="GO:0005737">
    <property type="term" value="C:cytoplasm"/>
    <property type="evidence" value="ECO:0007669"/>
    <property type="project" value="UniProtKB-SubCell"/>
</dbReference>
<evidence type="ECO:0000256" key="6">
    <source>
        <dbReference type="ARBA" id="ARBA00023319"/>
    </source>
</evidence>
<keyword evidence="2" id="KW-0963">Cytoplasm</keyword>
<keyword evidence="9" id="KW-1185">Reference proteome</keyword>
<dbReference type="Ensembl" id="ENSPKIT00000024300.1">
    <property type="protein sequence ID" value="ENSPKIP00000000403.1"/>
    <property type="gene ID" value="ENSPKIG00000019087.1"/>
</dbReference>
<dbReference type="InterPro" id="IPR007110">
    <property type="entry name" value="Ig-like_dom"/>
</dbReference>
<dbReference type="InterPro" id="IPR052385">
    <property type="entry name" value="Obscurin/Obscurin-like_Reg"/>
</dbReference>
<dbReference type="InterPro" id="IPR003599">
    <property type="entry name" value="Ig_sub"/>
</dbReference>
<dbReference type="SMART" id="SM00409">
    <property type="entry name" value="IG"/>
    <property type="match status" value="2"/>
</dbReference>
<keyword evidence="6" id="KW-0393">Immunoglobulin domain</keyword>
<reference evidence="8" key="2">
    <citation type="submission" date="2025-09" db="UniProtKB">
        <authorList>
            <consortium name="Ensembl"/>
        </authorList>
    </citation>
    <scope>IDENTIFICATION</scope>
</reference>
<dbReference type="InterPro" id="IPR036179">
    <property type="entry name" value="Ig-like_dom_sf"/>
</dbReference>
<evidence type="ECO:0000313" key="8">
    <source>
        <dbReference type="Ensembl" id="ENSPKIP00000000403.1"/>
    </source>
</evidence>
<keyword evidence="5" id="KW-1015">Disulfide bond</keyword>
<dbReference type="SMART" id="SM00408">
    <property type="entry name" value="IGc2"/>
    <property type="match status" value="2"/>
</dbReference>
<dbReference type="Pfam" id="PF13927">
    <property type="entry name" value="Ig_3"/>
    <property type="match status" value="2"/>
</dbReference>
<comment type="subcellular location">
    <subcellularLocation>
        <location evidence="1">Cytoplasm</location>
    </subcellularLocation>
</comment>
<dbReference type="SUPFAM" id="SSF48726">
    <property type="entry name" value="Immunoglobulin"/>
    <property type="match status" value="2"/>
</dbReference>
<evidence type="ECO:0000256" key="1">
    <source>
        <dbReference type="ARBA" id="ARBA00004496"/>
    </source>
</evidence>
<dbReference type="FunFam" id="2.60.40.10:FF:000211">
    <property type="entry name" value="Obscurin-like protein 1"/>
    <property type="match status" value="2"/>
</dbReference>
<evidence type="ECO:0000259" key="7">
    <source>
        <dbReference type="PROSITE" id="PS50835"/>
    </source>
</evidence>
<name>A0A3B3Q2K2_9TELE</name>
<evidence type="ECO:0000256" key="5">
    <source>
        <dbReference type="ARBA" id="ARBA00023157"/>
    </source>
</evidence>
<dbReference type="PANTHER" id="PTHR35971">
    <property type="entry name" value="SI:DKEY-31G6.6"/>
    <property type="match status" value="1"/>
</dbReference>
<reference evidence="8" key="1">
    <citation type="submission" date="2025-08" db="UniProtKB">
        <authorList>
            <consortium name="Ensembl"/>
        </authorList>
    </citation>
    <scope>IDENTIFICATION</scope>
</reference>
<dbReference type="PANTHER" id="PTHR35971:SF5">
    <property type="entry name" value="OBSCURIN LIKE CYTOSKELETAL ADAPTOR 1"/>
    <property type="match status" value="1"/>
</dbReference>
<dbReference type="GeneTree" id="ENSGT00940000156702"/>
<sequence length="196" mass="21514">MTFSTIPEAEGQLKSIEAGNPIVLHCELSNPTAQVCWYKDGKQLHPQAGLEIQSVDSVRRLIIESASFFHSGVYSCDTADDVITFKVDVEAPPVKFSDVPEAQRHKCVKQGCPIILQCEISDSAAKVWWYKDGMQLHQKLGLDIQSDGNIRKLTVQSAEISHSGVYSCGAVDDAIAFKVDVQGDLKLRPANLSINQ</sequence>